<accession>A0ABY9MJ64</accession>
<gene>
    <name evidence="2" type="ORF">RA955_07775</name>
</gene>
<evidence type="ECO:0000256" key="1">
    <source>
        <dbReference type="SAM" id="Phobius"/>
    </source>
</evidence>
<proteinExistence type="predicted"/>
<evidence type="ECO:0008006" key="4">
    <source>
        <dbReference type="Google" id="ProtNLM"/>
    </source>
</evidence>
<keyword evidence="1" id="KW-1133">Transmembrane helix</keyword>
<dbReference type="Proteomes" id="UP001223761">
    <property type="component" value="Chromosome"/>
</dbReference>
<organism evidence="2 3">
    <name type="scientific">Geobacillus proteiniphilus</name>
    <dbReference type="NCBI Taxonomy" id="860353"/>
    <lineage>
        <taxon>Bacteria</taxon>
        <taxon>Bacillati</taxon>
        <taxon>Bacillota</taxon>
        <taxon>Bacilli</taxon>
        <taxon>Bacillales</taxon>
        <taxon>Anoxybacillaceae</taxon>
        <taxon>Geobacillus</taxon>
    </lineage>
</organism>
<dbReference type="RefSeq" id="WP_239691224.1">
    <property type="nucleotide sequence ID" value="NZ_CP133076.1"/>
</dbReference>
<evidence type="ECO:0000313" key="3">
    <source>
        <dbReference type="Proteomes" id="UP001223761"/>
    </source>
</evidence>
<protein>
    <recommendedName>
        <fullName evidence="4">DUF1648 domain-containing protein</fullName>
    </recommendedName>
</protein>
<dbReference type="EMBL" id="CP133076">
    <property type="protein sequence ID" value="WMJ17906.1"/>
    <property type="molecule type" value="Genomic_DNA"/>
</dbReference>
<feature type="transmembrane region" description="Helical" evidence="1">
    <location>
        <begin position="74"/>
        <end position="92"/>
    </location>
</feature>
<keyword evidence="1" id="KW-0812">Transmembrane</keyword>
<name>A0ABY9MJ64_9BACL</name>
<evidence type="ECO:0000313" key="2">
    <source>
        <dbReference type="EMBL" id="WMJ17906.1"/>
    </source>
</evidence>
<sequence length="95" mass="11360">MKIILLAISWFIILFTLMIQSSDVFVYWFNPNVVSISDERYFYTLVPTFLNILFLFFQIKFLKAGERKATIHKILLATLIMNSILLLYYAFFQFK</sequence>
<reference evidence="2 3" key="1">
    <citation type="submission" date="2023-08" db="EMBL/GenBank/DDBJ databases">
        <title>Genome sequencing of the thermostable Gram positive bacteria Geobacillus proteiniphilus strain T-6.</title>
        <authorList>
            <person name="Shulami S."/>
            <person name="Shoham Y."/>
        </authorList>
    </citation>
    <scope>NUCLEOTIDE SEQUENCE [LARGE SCALE GENOMIC DNA]</scope>
    <source>
        <strain evidence="2 3">T-6</strain>
    </source>
</reference>
<feature type="transmembrane region" description="Helical" evidence="1">
    <location>
        <begin position="41"/>
        <end position="62"/>
    </location>
</feature>
<feature type="transmembrane region" description="Helical" evidence="1">
    <location>
        <begin position="7"/>
        <end position="29"/>
    </location>
</feature>
<keyword evidence="3" id="KW-1185">Reference proteome</keyword>
<keyword evidence="1" id="KW-0472">Membrane</keyword>